<gene>
    <name evidence="4" type="ORF">GCM10009760_64730</name>
</gene>
<evidence type="ECO:0000313" key="4">
    <source>
        <dbReference type="EMBL" id="GAA1501831.1"/>
    </source>
</evidence>
<comment type="caution">
    <text evidence="4">The sequence shown here is derived from an EMBL/GenBank/DDBJ whole genome shotgun (WGS) entry which is preliminary data.</text>
</comment>
<comment type="cofactor">
    <cofactor evidence="1">
        <name>a divalent metal cation</name>
        <dbReference type="ChEBI" id="CHEBI:60240"/>
    </cofactor>
</comment>
<evidence type="ECO:0000313" key="5">
    <source>
        <dbReference type="Proteomes" id="UP001422759"/>
    </source>
</evidence>
<keyword evidence="2" id="KW-0479">Metal-binding</keyword>
<name>A0ABN1ZPT4_9ACTN</name>
<feature type="domain" description="DDE Tnp4" evidence="3">
    <location>
        <begin position="116"/>
        <end position="272"/>
    </location>
</feature>
<keyword evidence="5" id="KW-1185">Reference proteome</keyword>
<dbReference type="RefSeq" id="WP_344469865.1">
    <property type="nucleotide sequence ID" value="NZ_BAAANT010000120.1"/>
</dbReference>
<dbReference type="InterPro" id="IPR027806">
    <property type="entry name" value="HARBI1_dom"/>
</dbReference>
<accession>A0ABN1ZPT4</accession>
<dbReference type="Proteomes" id="UP001422759">
    <property type="component" value="Unassembled WGS sequence"/>
</dbReference>
<dbReference type="EMBL" id="BAAANT010000120">
    <property type="protein sequence ID" value="GAA1501831.1"/>
    <property type="molecule type" value="Genomic_DNA"/>
</dbReference>
<organism evidence="4 5">
    <name type="scientific">Kitasatospora kazusensis</name>
    <dbReference type="NCBI Taxonomy" id="407974"/>
    <lineage>
        <taxon>Bacteria</taxon>
        <taxon>Bacillati</taxon>
        <taxon>Actinomycetota</taxon>
        <taxon>Actinomycetes</taxon>
        <taxon>Kitasatosporales</taxon>
        <taxon>Streptomycetaceae</taxon>
        <taxon>Kitasatospora</taxon>
    </lineage>
</organism>
<protein>
    <submittedName>
        <fullName evidence="4">IS5/IS1182 family transposase</fullName>
    </submittedName>
</protein>
<sequence length="277" mass="30570">MRKKTSPAEGPEGFVYQCRLSLSSATVNMVADLIRGHLRKIGSRWRKLTPGKIAVIVLAILRHDQRLCDMAGGNDVSASTVRRWLLEVVGLLAARAPRLDRALRKITRKGGVVVLLDGTLVRTRRRTGDENRPNYSGKHKVHGLLFLALTDEKGNLVWISAAKPGRSSEITAARHNKICAKLREAGLGALADLGFVGLDDDPDDPVIVTGRRASRGHPLTKAQKEANRLVSRERAANEHGFADLKNWRILTKVRMNTRHATTLLRALLVLTNAEVSR</sequence>
<reference evidence="4 5" key="1">
    <citation type="journal article" date="2019" name="Int. J. Syst. Evol. Microbiol.">
        <title>The Global Catalogue of Microorganisms (GCM) 10K type strain sequencing project: providing services to taxonomists for standard genome sequencing and annotation.</title>
        <authorList>
            <consortium name="The Broad Institute Genomics Platform"/>
            <consortium name="The Broad Institute Genome Sequencing Center for Infectious Disease"/>
            <person name="Wu L."/>
            <person name="Ma J."/>
        </authorList>
    </citation>
    <scope>NUCLEOTIDE SEQUENCE [LARGE SCALE GENOMIC DNA]</scope>
    <source>
        <strain evidence="4 5">JCM 14560</strain>
    </source>
</reference>
<evidence type="ECO:0000256" key="2">
    <source>
        <dbReference type="ARBA" id="ARBA00022723"/>
    </source>
</evidence>
<evidence type="ECO:0000259" key="3">
    <source>
        <dbReference type="Pfam" id="PF13359"/>
    </source>
</evidence>
<evidence type="ECO:0000256" key="1">
    <source>
        <dbReference type="ARBA" id="ARBA00001968"/>
    </source>
</evidence>
<dbReference type="Pfam" id="PF13359">
    <property type="entry name" value="DDE_Tnp_4"/>
    <property type="match status" value="1"/>
</dbReference>
<proteinExistence type="predicted"/>